<dbReference type="InterPro" id="IPR009057">
    <property type="entry name" value="Homeodomain-like_sf"/>
</dbReference>
<dbReference type="EMBL" id="PYGK01000031">
    <property type="protein sequence ID" value="PSL18816.1"/>
    <property type="molecule type" value="Genomic_DNA"/>
</dbReference>
<reference evidence="1 2" key="1">
    <citation type="submission" date="2018-03" db="EMBL/GenBank/DDBJ databases">
        <title>Genomic Encyclopedia of Archaeal and Bacterial Type Strains, Phase II (KMG-II): from individual species to whole genera.</title>
        <authorList>
            <person name="Goeker M."/>
        </authorList>
    </citation>
    <scope>NUCLEOTIDE SEQUENCE [LARGE SCALE GENOMIC DNA]</scope>
    <source>
        <strain evidence="1 2">DSM 18107</strain>
    </source>
</reference>
<dbReference type="InterPro" id="IPR007367">
    <property type="entry name" value="DUF433"/>
</dbReference>
<comment type="caution">
    <text evidence="1">The sequence shown here is derived from an EMBL/GenBank/DDBJ whole genome shotgun (WGS) entry which is preliminary data.</text>
</comment>
<dbReference type="OrthoDB" id="674571at2"/>
<sequence length="148" mass="16956">MRYIEIRKDISSGAPVVKGRRTTVFNIVSCIYYEDNLQEALDSYEIILDVAREAVAYCSELKCQEDVNLFKFCSGCVLRALQEDWNFSKDDYKEILLDEQKQIITISKDGNSIFLGSLQELEITELGEAGWLVAQEIKRRYPVLSADV</sequence>
<dbReference type="Proteomes" id="UP000240978">
    <property type="component" value="Unassembled WGS sequence"/>
</dbReference>
<dbReference type="SUPFAM" id="SSF46689">
    <property type="entry name" value="Homeodomain-like"/>
    <property type="match status" value="1"/>
</dbReference>
<dbReference type="Gene3D" id="1.10.10.10">
    <property type="entry name" value="Winged helix-like DNA-binding domain superfamily/Winged helix DNA-binding domain"/>
    <property type="match status" value="1"/>
</dbReference>
<accession>A0A2P8FAQ8</accession>
<protein>
    <submittedName>
        <fullName evidence="1">Uncharacterized protein (DUF433 family)</fullName>
    </submittedName>
</protein>
<proteinExistence type="predicted"/>
<organism evidence="1 2">
    <name type="scientific">Chitinophaga ginsengisoli</name>
    <dbReference type="NCBI Taxonomy" id="363837"/>
    <lineage>
        <taxon>Bacteria</taxon>
        <taxon>Pseudomonadati</taxon>
        <taxon>Bacteroidota</taxon>
        <taxon>Chitinophagia</taxon>
        <taxon>Chitinophagales</taxon>
        <taxon>Chitinophagaceae</taxon>
        <taxon>Chitinophaga</taxon>
    </lineage>
</organism>
<dbReference type="RefSeq" id="WP_106606290.1">
    <property type="nucleotide sequence ID" value="NZ_PYGK01000031.1"/>
</dbReference>
<dbReference type="AlphaFoldDB" id="A0A2P8FAQ8"/>
<name>A0A2P8FAQ8_9BACT</name>
<dbReference type="Pfam" id="PF04255">
    <property type="entry name" value="DUF433"/>
    <property type="match status" value="1"/>
</dbReference>
<evidence type="ECO:0000313" key="1">
    <source>
        <dbReference type="EMBL" id="PSL18816.1"/>
    </source>
</evidence>
<dbReference type="InterPro" id="IPR036388">
    <property type="entry name" value="WH-like_DNA-bd_sf"/>
</dbReference>
<evidence type="ECO:0000313" key="2">
    <source>
        <dbReference type="Proteomes" id="UP000240978"/>
    </source>
</evidence>
<keyword evidence="2" id="KW-1185">Reference proteome</keyword>
<gene>
    <name evidence="1" type="ORF">CLV42_1312</name>
</gene>